<evidence type="ECO:0000256" key="3">
    <source>
        <dbReference type="PROSITE-ProRule" id="PRU00023"/>
    </source>
</evidence>
<dbReference type="Gene3D" id="1.25.40.20">
    <property type="entry name" value="Ankyrin repeat-containing domain"/>
    <property type="match status" value="3"/>
</dbReference>
<organism evidence="5 6">
    <name type="scientific">Diaporthe vaccinii</name>
    <dbReference type="NCBI Taxonomy" id="105482"/>
    <lineage>
        <taxon>Eukaryota</taxon>
        <taxon>Fungi</taxon>
        <taxon>Dikarya</taxon>
        <taxon>Ascomycota</taxon>
        <taxon>Pezizomycotina</taxon>
        <taxon>Sordariomycetes</taxon>
        <taxon>Sordariomycetidae</taxon>
        <taxon>Diaporthales</taxon>
        <taxon>Diaporthaceae</taxon>
        <taxon>Diaporthe</taxon>
        <taxon>Diaporthe eres species complex</taxon>
    </lineage>
</organism>
<feature type="compositionally biased region" description="Polar residues" evidence="4">
    <location>
        <begin position="533"/>
        <end position="546"/>
    </location>
</feature>
<keyword evidence="6" id="KW-1185">Reference proteome</keyword>
<protein>
    <recommendedName>
        <fullName evidence="7">Ankyrin repeat protein</fullName>
    </recommendedName>
</protein>
<dbReference type="InterPro" id="IPR002110">
    <property type="entry name" value="Ankyrin_rpt"/>
</dbReference>
<proteinExistence type="predicted"/>
<comment type="caution">
    <text evidence="5">The sequence shown here is derived from an EMBL/GenBank/DDBJ whole genome shotgun (WGS) entry which is preliminary data.</text>
</comment>
<dbReference type="SMART" id="SM00248">
    <property type="entry name" value="ANK"/>
    <property type="match status" value="10"/>
</dbReference>
<keyword evidence="2 3" id="KW-0040">ANK repeat</keyword>
<evidence type="ECO:0008006" key="7">
    <source>
        <dbReference type="Google" id="ProtNLM"/>
    </source>
</evidence>
<sequence length="595" mass="64528">MASPSTFTPSTAPYYEFQRRGPQTLPNWTCDGEGALHDHDGTVLYETEYSSLLRAIIKRNDVVLLRKYLAIHPSWLGPAEIPLDDPFWTAAAHGSTDALDVMLQHWAANPDSILAPDERGFRLLHVACAHAQLPTVRFLIDDRRPWASRFGYANAIAVERDAHGQTAILSAASWYRHGHQVEHDDSEEVMRLLLSKGARATDAVFPPGNTEPLLPLTMVVSLPTVDQPLDTVLSLAVSGASADIIKRLVDGGADVHAKTIYVDTTGLFEGTCDVAWDVTPLHIGSMFANANGIQVLRERRGDGIEWRDMASCRDSHGRLPLHWAAGGIWAETKASPDDIVRTMELLLADNAADTVSCPDVQGDTPLHYAVRSSNAGVAAPDMGYRVAKFLCDKGARAGTRGTNGQTPLHCLVSTHAVRPSSGMMALSKLLLAHGADVGDQDADGNTVLHLAARSAQHLGTVRFFLDGTGAGNGKSDRDLLLRVVNAQGNTPLHVAAASQGHFARDQSVEERVRSQDAMMRALTPECRTHGDNDSGNTLLDQPNQEGKTPRQLCEERRNMWRRQQQDAQRASVAGVGRGRGRGRGLAAPSLPDSPW</sequence>
<name>A0ABR4EEV8_9PEZI</name>
<evidence type="ECO:0000256" key="2">
    <source>
        <dbReference type="ARBA" id="ARBA00023043"/>
    </source>
</evidence>
<dbReference type="Pfam" id="PF00023">
    <property type="entry name" value="Ank"/>
    <property type="match status" value="1"/>
</dbReference>
<evidence type="ECO:0000313" key="5">
    <source>
        <dbReference type="EMBL" id="KAL2280933.1"/>
    </source>
</evidence>
<evidence type="ECO:0000256" key="4">
    <source>
        <dbReference type="SAM" id="MobiDB-lite"/>
    </source>
</evidence>
<dbReference type="PROSITE" id="PS50088">
    <property type="entry name" value="ANK_REPEAT"/>
    <property type="match status" value="2"/>
</dbReference>
<feature type="repeat" description="ANK" evidence="3">
    <location>
        <begin position="361"/>
        <end position="402"/>
    </location>
</feature>
<dbReference type="EMBL" id="JBAWTH010000062">
    <property type="protein sequence ID" value="KAL2280933.1"/>
    <property type="molecule type" value="Genomic_DNA"/>
</dbReference>
<dbReference type="PANTHER" id="PTHR24189:SF50">
    <property type="entry name" value="ANKYRIN REPEAT AND SOCS BOX PROTEIN 2"/>
    <property type="match status" value="1"/>
</dbReference>
<dbReference type="PANTHER" id="PTHR24189">
    <property type="entry name" value="MYOTROPHIN"/>
    <property type="match status" value="1"/>
</dbReference>
<feature type="region of interest" description="Disordered" evidence="4">
    <location>
        <begin position="525"/>
        <end position="595"/>
    </location>
</feature>
<dbReference type="Pfam" id="PF12796">
    <property type="entry name" value="Ank_2"/>
    <property type="match status" value="1"/>
</dbReference>
<accession>A0ABR4EEV8</accession>
<evidence type="ECO:0000313" key="6">
    <source>
        <dbReference type="Proteomes" id="UP001600888"/>
    </source>
</evidence>
<dbReference type="InterPro" id="IPR036770">
    <property type="entry name" value="Ankyrin_rpt-contain_sf"/>
</dbReference>
<evidence type="ECO:0000256" key="1">
    <source>
        <dbReference type="ARBA" id="ARBA00022737"/>
    </source>
</evidence>
<dbReference type="InterPro" id="IPR050745">
    <property type="entry name" value="Multifunctional_regulatory"/>
</dbReference>
<feature type="repeat" description="ANK" evidence="3">
    <location>
        <begin position="403"/>
        <end position="442"/>
    </location>
</feature>
<dbReference type="Proteomes" id="UP001600888">
    <property type="component" value="Unassembled WGS sequence"/>
</dbReference>
<keyword evidence="1" id="KW-0677">Repeat</keyword>
<dbReference type="PRINTS" id="PR01415">
    <property type="entry name" value="ANKYRIN"/>
</dbReference>
<gene>
    <name evidence="5" type="ORF">FJTKL_12238</name>
</gene>
<dbReference type="SUPFAM" id="SSF48403">
    <property type="entry name" value="Ankyrin repeat"/>
    <property type="match status" value="1"/>
</dbReference>
<reference evidence="5 6" key="1">
    <citation type="submission" date="2024-03" db="EMBL/GenBank/DDBJ databases">
        <title>A high-quality draft genome sequence of Diaporthe vaccinii, a causative agent of upright dieback and viscid rot disease in cranberry plants.</title>
        <authorList>
            <person name="Sarrasin M."/>
            <person name="Lang B.F."/>
            <person name="Burger G."/>
        </authorList>
    </citation>
    <scope>NUCLEOTIDE SEQUENCE [LARGE SCALE GENOMIC DNA]</scope>
    <source>
        <strain evidence="5 6">IS7</strain>
    </source>
</reference>